<organism evidence="11 13">
    <name type="scientific">Alkalihalobacillus alcalophilus ATCC 27647 = CGMCC 1.3604</name>
    <dbReference type="NCBI Taxonomy" id="1218173"/>
    <lineage>
        <taxon>Bacteria</taxon>
        <taxon>Bacillati</taxon>
        <taxon>Bacillota</taxon>
        <taxon>Bacilli</taxon>
        <taxon>Bacillales</taxon>
        <taxon>Bacillaceae</taxon>
        <taxon>Alkalihalobacillus</taxon>
    </lineage>
</organism>
<dbReference type="GO" id="GO:0005524">
    <property type="term" value="F:ATP binding"/>
    <property type="evidence" value="ECO:0007669"/>
    <property type="project" value="UniProtKB-UniRule"/>
</dbReference>
<dbReference type="GO" id="GO:0036402">
    <property type="term" value="F:proteasome-activating activity"/>
    <property type="evidence" value="ECO:0007669"/>
    <property type="project" value="UniProtKB-UniRule"/>
</dbReference>
<comment type="similarity">
    <text evidence="2 8">Belongs to the ClpX chaperone family. HslU subfamily.</text>
</comment>
<gene>
    <name evidence="8" type="primary">hslU</name>
    <name evidence="12" type="ORF">AJ85_05375</name>
    <name evidence="11" type="ORF">BALCAV_0205705</name>
</gene>
<evidence type="ECO:0000256" key="5">
    <source>
        <dbReference type="ARBA" id="ARBA00022840"/>
    </source>
</evidence>
<dbReference type="Proteomes" id="UP000297014">
    <property type="component" value="Unassembled WGS sequence"/>
</dbReference>
<dbReference type="Proteomes" id="UP000002754">
    <property type="component" value="Unassembled WGS sequence"/>
</dbReference>
<evidence type="ECO:0000313" key="14">
    <source>
        <dbReference type="Proteomes" id="UP000297014"/>
    </source>
</evidence>
<sequence length="465" mass="52577">MSTSLTPRQIVERLNQFIVGQESAKKSVAVALRNRHRRSLLDDKLRDEVTPKNILMIGPTGVGKTEIARRLAKLVGAPFIKVEATKFTEVGYVGRDVESMVRDLVETSVRMVKQEKMESVKRQAENQANQRLVQLLVPEAKKQSNYKNPFEMIFGQQNETDQTEAPIEEEHGIAQKRKQMAHQLALGELEDYLVTIDVEEQQQGFMDMFQGAGMEQMGMNMQEMLGGMMPKKRKKRRLPVSEARKVLTEEEAQKLIDMDEVTHDAVTKAEQLGIIFIDEIDKVAGKGNQQSADVSREGVQRDILPIVEGSTIVTKYGSVKTDHILFIAAGAFHVAKPSDLIPELQGRFPIRVELENLTIQDFVRILVEPNNALLKQYIALLETEGIKVRFSDEAVHKIATIATEVNRDTENIGARRLHTLLERLLEDLSFEAPDINLEEILITPEYVEEKLASIAKNRDLSQFIL</sequence>
<dbReference type="HAMAP" id="MF_00249">
    <property type="entry name" value="HslU"/>
    <property type="match status" value="1"/>
</dbReference>
<feature type="binding site" evidence="8">
    <location>
        <begin position="61"/>
        <end position="66"/>
    </location>
    <ligand>
        <name>ATP</name>
        <dbReference type="ChEBI" id="CHEBI:30616"/>
    </ligand>
</feature>
<evidence type="ECO:0000256" key="3">
    <source>
        <dbReference type="ARBA" id="ARBA00022490"/>
    </source>
</evidence>
<dbReference type="CDD" id="cd19498">
    <property type="entry name" value="RecA-like_HslU"/>
    <property type="match status" value="1"/>
</dbReference>
<evidence type="ECO:0000256" key="6">
    <source>
        <dbReference type="ARBA" id="ARBA00023186"/>
    </source>
</evidence>
<feature type="binding site" evidence="8">
    <location>
        <position position="19"/>
    </location>
    <ligand>
        <name>ATP</name>
        <dbReference type="ChEBI" id="CHEBI:30616"/>
    </ligand>
</feature>
<dbReference type="GO" id="GO:0016887">
    <property type="term" value="F:ATP hydrolysis activity"/>
    <property type="evidence" value="ECO:0007669"/>
    <property type="project" value="InterPro"/>
</dbReference>
<feature type="domain" description="AAA+ ATPase" evidence="9">
    <location>
        <begin position="50"/>
        <end position="358"/>
    </location>
</feature>
<dbReference type="FunFam" id="3.40.50.300:FF:000213">
    <property type="entry name" value="ATP-dependent protease ATPase subunit HslU"/>
    <property type="match status" value="1"/>
</dbReference>
<dbReference type="InterPro" id="IPR004491">
    <property type="entry name" value="HslU"/>
</dbReference>
<comment type="caution">
    <text evidence="11">The sequence shown here is derived from an EMBL/GenBank/DDBJ whole genome shotgun (WGS) entry which is preliminary data.</text>
</comment>
<dbReference type="EMBL" id="JALP01000071">
    <property type="protein sequence ID" value="THG91423.1"/>
    <property type="molecule type" value="Genomic_DNA"/>
</dbReference>
<dbReference type="eggNOG" id="COG1220">
    <property type="taxonomic scope" value="Bacteria"/>
</dbReference>
<comment type="subunit">
    <text evidence="7">A double ring-shaped homohexamer of ClpQ is capped on each side by a ring-shaped ClpY homohexamer. The assembly of the ClpQ/ClpY complex is dependent on binding of ATP.</text>
</comment>
<dbReference type="SUPFAM" id="SSF52540">
    <property type="entry name" value="P-loop containing nucleoside triphosphate hydrolases"/>
    <property type="match status" value="1"/>
</dbReference>
<keyword evidence="11" id="KW-0378">Hydrolase</keyword>
<keyword evidence="11" id="KW-0645">Protease</keyword>
<evidence type="ECO:0000313" key="11">
    <source>
        <dbReference type="EMBL" id="KGA98259.1"/>
    </source>
</evidence>
<dbReference type="InterPro" id="IPR003593">
    <property type="entry name" value="AAA+_ATPase"/>
</dbReference>
<feature type="binding site" evidence="8">
    <location>
        <position position="343"/>
    </location>
    <ligand>
        <name>ATP</name>
        <dbReference type="ChEBI" id="CHEBI:30616"/>
    </ligand>
</feature>
<evidence type="ECO:0000256" key="1">
    <source>
        <dbReference type="ARBA" id="ARBA00004496"/>
    </source>
</evidence>
<dbReference type="InterPro" id="IPR027417">
    <property type="entry name" value="P-loop_NTPase"/>
</dbReference>
<dbReference type="Gene3D" id="1.10.8.60">
    <property type="match status" value="1"/>
</dbReference>
<dbReference type="Gene3D" id="3.40.50.300">
    <property type="entry name" value="P-loop containing nucleotide triphosphate hydrolases"/>
    <property type="match status" value="2"/>
</dbReference>
<reference evidence="11 13" key="1">
    <citation type="journal article" date="2014" name="Genome Announc.">
        <title>Draft Genome Sequence of Bacillus alcalophilus AV1934, a Classic Alkaliphile Isolated from Human Feces in 1934.</title>
        <authorList>
            <person name="Attie O."/>
            <person name="Jayaprakash A."/>
            <person name="Shah H."/>
            <person name="Paulsen I.T."/>
            <person name="Morino M."/>
            <person name="Takahashi Y."/>
            <person name="Narumi I."/>
            <person name="Sachidanandam R."/>
            <person name="Satoh K."/>
            <person name="Ito M."/>
            <person name="Krulwich T.A."/>
        </authorList>
    </citation>
    <scope>NUCLEOTIDE SEQUENCE [LARGE SCALE GENOMIC DNA]</scope>
    <source>
        <strain evidence="11 13">AV1934</strain>
    </source>
</reference>
<keyword evidence="4 8" id="KW-0547">Nucleotide-binding</keyword>
<comment type="subunit">
    <text evidence="8">A double ring-shaped homohexamer of HslV is capped on each side by a ring-shaped HslU homohexamer. The assembly of the HslU/HslV complex is dependent on binding of ATP.</text>
</comment>
<dbReference type="InterPro" id="IPR019489">
    <property type="entry name" value="Clp_ATPase_C"/>
</dbReference>
<evidence type="ECO:0000256" key="7">
    <source>
        <dbReference type="ARBA" id="ARBA00065893"/>
    </source>
</evidence>
<name>A0A094WKL0_ALKAL</name>
<proteinExistence type="inferred from homology"/>
<evidence type="ECO:0000313" key="13">
    <source>
        <dbReference type="Proteomes" id="UP000002754"/>
    </source>
</evidence>
<feature type="binding site" evidence="8">
    <location>
        <position position="278"/>
    </location>
    <ligand>
        <name>ATP</name>
        <dbReference type="ChEBI" id="CHEBI:30616"/>
    </ligand>
</feature>
<dbReference type="NCBIfam" id="NF003544">
    <property type="entry name" value="PRK05201.1"/>
    <property type="match status" value="1"/>
</dbReference>
<dbReference type="SMART" id="SM01086">
    <property type="entry name" value="ClpB_D2-small"/>
    <property type="match status" value="1"/>
</dbReference>
<dbReference type="SMART" id="SM00382">
    <property type="entry name" value="AAA"/>
    <property type="match status" value="1"/>
</dbReference>
<evidence type="ECO:0000256" key="8">
    <source>
        <dbReference type="HAMAP-Rule" id="MF_00249"/>
    </source>
</evidence>
<comment type="subcellular location">
    <subcellularLocation>
        <location evidence="1 8">Cytoplasm</location>
    </subcellularLocation>
</comment>
<dbReference type="GO" id="GO:0009376">
    <property type="term" value="C:HslUV protease complex"/>
    <property type="evidence" value="ECO:0007669"/>
    <property type="project" value="UniProtKB-UniRule"/>
</dbReference>
<keyword evidence="13" id="KW-1185">Reference proteome</keyword>
<keyword evidence="6 8" id="KW-0143">Chaperone</keyword>
<dbReference type="GO" id="GO:0008233">
    <property type="term" value="F:peptidase activity"/>
    <property type="evidence" value="ECO:0007669"/>
    <property type="project" value="UniProtKB-KW"/>
</dbReference>
<dbReference type="NCBIfam" id="TIGR00390">
    <property type="entry name" value="hslU"/>
    <property type="match status" value="1"/>
</dbReference>
<evidence type="ECO:0000259" key="10">
    <source>
        <dbReference type="SMART" id="SM01086"/>
    </source>
</evidence>
<keyword evidence="5 8" id="KW-0067">ATP-binding</keyword>
<keyword evidence="3 8" id="KW-0963">Cytoplasm</keyword>
<dbReference type="PANTHER" id="PTHR48102">
    <property type="entry name" value="ATP-DEPENDENT CLP PROTEASE ATP-BINDING SUBUNIT CLPX-LIKE, MITOCHONDRIAL-RELATED"/>
    <property type="match status" value="1"/>
</dbReference>
<dbReference type="FunFam" id="3.40.50.300:FF:000220">
    <property type="entry name" value="ATP-dependent protease ATPase subunit HslU"/>
    <property type="match status" value="1"/>
</dbReference>
<evidence type="ECO:0000256" key="4">
    <source>
        <dbReference type="ARBA" id="ARBA00022741"/>
    </source>
</evidence>
<dbReference type="InterPro" id="IPR050052">
    <property type="entry name" value="ATP-dep_Clp_protease_ClpX"/>
</dbReference>
<protein>
    <recommendedName>
        <fullName evidence="8">ATP-dependent protease ATPase subunit HslU</fullName>
    </recommendedName>
    <alternativeName>
        <fullName evidence="8">Unfoldase HslU</fullName>
    </alternativeName>
</protein>
<dbReference type="Pfam" id="PF07724">
    <property type="entry name" value="AAA_2"/>
    <property type="match status" value="1"/>
</dbReference>
<dbReference type="OrthoDB" id="9804062at2"/>
<dbReference type="GO" id="GO:0043335">
    <property type="term" value="P:protein unfolding"/>
    <property type="evidence" value="ECO:0007669"/>
    <property type="project" value="UniProtKB-UniRule"/>
</dbReference>
<dbReference type="STRING" id="1218173.BALCAV_0205705"/>
<dbReference type="InterPro" id="IPR003959">
    <property type="entry name" value="ATPase_AAA_core"/>
</dbReference>
<evidence type="ECO:0000259" key="9">
    <source>
        <dbReference type="SMART" id="SM00382"/>
    </source>
</evidence>
<comment type="function">
    <text evidence="8">ATPase subunit of a proteasome-like degradation complex; this subunit has chaperone activity. The binding of ATP and its subsequent hydrolysis by HslU are essential for unfolding of protein substrates subsequently hydrolyzed by HslV. HslU recognizes the N-terminal part of its protein substrates and unfolds these before they are guided to HslV for hydrolysis.</text>
</comment>
<evidence type="ECO:0000256" key="2">
    <source>
        <dbReference type="ARBA" id="ARBA00009771"/>
    </source>
</evidence>
<evidence type="ECO:0000313" key="12">
    <source>
        <dbReference type="EMBL" id="THG91423.1"/>
    </source>
</evidence>
<reference evidence="12 14" key="2">
    <citation type="submission" date="2014-01" db="EMBL/GenBank/DDBJ databases">
        <title>Draft genome sequencing of Bacillus alcalophilus CGMCC 1.3604.</title>
        <authorList>
            <person name="Yang J."/>
            <person name="Diao L."/>
            <person name="Yang S."/>
        </authorList>
    </citation>
    <scope>NUCLEOTIDE SEQUENCE [LARGE SCALE GENOMIC DNA]</scope>
    <source>
        <strain evidence="12 14">CGMCC 1.3604</strain>
    </source>
</reference>
<accession>A0A094WKL0</accession>
<dbReference type="Pfam" id="PF00004">
    <property type="entry name" value="AAA"/>
    <property type="match status" value="1"/>
</dbReference>
<dbReference type="RefSeq" id="WP_003320686.1">
    <property type="nucleotide sequence ID" value="NZ_ALPT02000013.1"/>
</dbReference>
<feature type="domain" description="Clp ATPase C-terminal" evidence="10">
    <location>
        <begin position="357"/>
        <end position="451"/>
    </location>
</feature>
<feature type="binding site" evidence="8">
    <location>
        <position position="415"/>
    </location>
    <ligand>
        <name>ATP</name>
        <dbReference type="ChEBI" id="CHEBI:30616"/>
    </ligand>
</feature>
<dbReference type="EMBL" id="ALPT02000013">
    <property type="protein sequence ID" value="KGA98259.1"/>
    <property type="molecule type" value="Genomic_DNA"/>
</dbReference>
<dbReference type="AlphaFoldDB" id="A0A094WKL0"/>
<dbReference type="PANTHER" id="PTHR48102:SF3">
    <property type="entry name" value="ATP-DEPENDENT PROTEASE ATPASE SUBUNIT HSLU"/>
    <property type="match status" value="1"/>
</dbReference>